<dbReference type="GO" id="GO:0016020">
    <property type="term" value="C:membrane"/>
    <property type="evidence" value="ECO:0007669"/>
    <property type="project" value="UniProtKB-SubCell"/>
</dbReference>
<reference evidence="8 9" key="1">
    <citation type="journal article" date="2011" name="Proc. Natl. Acad. Sci. U.S.A.">
        <title>Niche of harmful alga Aureococcus anophagefferens revealed through ecogenomics.</title>
        <authorList>
            <person name="Gobler C.J."/>
            <person name="Berry D.L."/>
            <person name="Dyhrman S.T."/>
            <person name="Wilhelm S.W."/>
            <person name="Salamov A."/>
            <person name="Lobanov A.V."/>
            <person name="Zhang Y."/>
            <person name="Collier J.L."/>
            <person name="Wurch L.L."/>
            <person name="Kustka A.B."/>
            <person name="Dill B.D."/>
            <person name="Shah M."/>
            <person name="VerBerkmoes N.C."/>
            <person name="Kuo A."/>
            <person name="Terry A."/>
            <person name="Pangilinan J."/>
            <person name="Lindquist E.A."/>
            <person name="Lucas S."/>
            <person name="Paulsen I.T."/>
            <person name="Hattenrath-Lehmann T.K."/>
            <person name="Talmage S.C."/>
            <person name="Walker E.A."/>
            <person name="Koch F."/>
            <person name="Burson A.M."/>
            <person name="Marcoval M.A."/>
            <person name="Tang Y.Z."/>
            <person name="Lecleir G.R."/>
            <person name="Coyne K.J."/>
            <person name="Berg G.M."/>
            <person name="Bertrand E.M."/>
            <person name="Saito M.A."/>
            <person name="Gladyshev V.N."/>
            <person name="Grigoriev I.V."/>
        </authorList>
    </citation>
    <scope>NUCLEOTIDE SEQUENCE [LARGE SCALE GENOMIC DNA]</scope>
    <source>
        <strain evidence="9">CCMP 1984</strain>
    </source>
</reference>
<feature type="region of interest" description="Disordered" evidence="5">
    <location>
        <begin position="735"/>
        <end position="922"/>
    </location>
</feature>
<feature type="transmembrane region" description="Helical" evidence="6">
    <location>
        <begin position="459"/>
        <end position="487"/>
    </location>
</feature>
<feature type="transmembrane region" description="Helical" evidence="6">
    <location>
        <begin position="91"/>
        <end position="111"/>
    </location>
</feature>
<evidence type="ECO:0000256" key="3">
    <source>
        <dbReference type="ARBA" id="ARBA00022989"/>
    </source>
</evidence>
<feature type="transmembrane region" description="Helical" evidence="6">
    <location>
        <begin position="641"/>
        <end position="664"/>
    </location>
</feature>
<dbReference type="InParanoid" id="F0XWN8"/>
<feature type="transmembrane region" description="Helical" evidence="6">
    <location>
        <begin position="131"/>
        <end position="151"/>
    </location>
</feature>
<evidence type="ECO:0000256" key="1">
    <source>
        <dbReference type="ARBA" id="ARBA00004141"/>
    </source>
</evidence>
<dbReference type="PROSITE" id="PS50076">
    <property type="entry name" value="DNAJ_2"/>
    <property type="match status" value="1"/>
</dbReference>
<proteinExistence type="predicted"/>
<dbReference type="GeneID" id="20223220"/>
<feature type="domain" description="J" evidence="7">
    <location>
        <begin position="267"/>
        <end position="331"/>
    </location>
</feature>
<dbReference type="AlphaFoldDB" id="F0XWN8"/>
<dbReference type="GO" id="GO:0016765">
    <property type="term" value="F:transferase activity, transferring alkyl or aryl (other than methyl) groups"/>
    <property type="evidence" value="ECO:0007669"/>
    <property type="project" value="InterPro"/>
</dbReference>
<dbReference type="PANTHER" id="PTHR43096">
    <property type="entry name" value="DNAJ HOMOLOG 1, MITOCHONDRIAL-RELATED"/>
    <property type="match status" value="1"/>
</dbReference>
<dbReference type="InterPro" id="IPR044878">
    <property type="entry name" value="UbiA_sf"/>
</dbReference>
<dbReference type="Gene3D" id="1.10.357.140">
    <property type="entry name" value="UbiA prenyltransferase"/>
    <property type="match status" value="1"/>
</dbReference>
<dbReference type="Proteomes" id="UP000002729">
    <property type="component" value="Unassembled WGS sequence"/>
</dbReference>
<keyword evidence="4 6" id="KW-0472">Membrane</keyword>
<evidence type="ECO:0000313" key="9">
    <source>
        <dbReference type="Proteomes" id="UP000002729"/>
    </source>
</evidence>
<keyword evidence="9" id="KW-1185">Reference proteome</keyword>
<comment type="subcellular location">
    <subcellularLocation>
        <location evidence="1">Membrane</location>
        <topology evidence="1">Multi-pass membrane protein</topology>
    </subcellularLocation>
</comment>
<dbReference type="Pfam" id="PF01040">
    <property type="entry name" value="UbiA"/>
    <property type="match status" value="1"/>
</dbReference>
<feature type="compositionally biased region" description="Acidic residues" evidence="5">
    <location>
        <begin position="736"/>
        <end position="750"/>
    </location>
</feature>
<dbReference type="Pfam" id="PF00226">
    <property type="entry name" value="DnaJ"/>
    <property type="match status" value="1"/>
</dbReference>
<dbReference type="GO" id="GO:0005737">
    <property type="term" value="C:cytoplasm"/>
    <property type="evidence" value="ECO:0007669"/>
    <property type="project" value="TreeGrafter"/>
</dbReference>
<dbReference type="PRINTS" id="PR00625">
    <property type="entry name" value="JDOMAIN"/>
</dbReference>
<feature type="transmembrane region" description="Helical" evidence="6">
    <location>
        <begin position="39"/>
        <end position="58"/>
    </location>
</feature>
<dbReference type="InterPro" id="IPR036869">
    <property type="entry name" value="J_dom_sf"/>
</dbReference>
<feature type="compositionally biased region" description="Acidic residues" evidence="5">
    <location>
        <begin position="798"/>
        <end position="824"/>
    </location>
</feature>
<keyword evidence="2 6" id="KW-0812">Transmembrane</keyword>
<dbReference type="RefSeq" id="XP_009032551.1">
    <property type="nucleotide sequence ID" value="XM_009034303.1"/>
</dbReference>
<dbReference type="InterPro" id="IPR001623">
    <property type="entry name" value="DnaJ_domain"/>
</dbReference>
<evidence type="ECO:0000256" key="2">
    <source>
        <dbReference type="ARBA" id="ARBA00022692"/>
    </source>
</evidence>
<dbReference type="Gene3D" id="1.10.287.110">
    <property type="entry name" value="DnaJ domain"/>
    <property type="match status" value="1"/>
</dbReference>
<dbReference type="OrthoDB" id="10250354at2759"/>
<sequence>MARPNTLPMGAALVAAGAWGTRGAPPAAADVGSALRLGVAVACTTIVTAGSMLINDYFDHKHGVDTRATKPDRPLVAGDVRPATVKLVLKWAYAALLALICLIDTATMRLWVLANALATYVYTRHLKPVPVVKNAACAAVVAMAVGLGGLARGGGVGSLAPLGPAMAATAGLICHREMLMDCKDRDGDASAGVRTAAVVFGRPRAAALSLLPLAGAVAASPGRAAAPLLAQAALALRAARSFGRAELRDAIELAPLWLAATLVLLLAFYDVLEVDADASQAECKAAYLRLAKRYHPDANPDESAATKFKAVSEAWETVGDPEKRARFDERLSSGVRGGGGDAWAKQRRDARRNAFGSDSRKLTQMERLLGPRGLGAAAAALALVLFFSSGARAPAVDESLVRDCWINPRTRRVEPPAPWDPDYKKAKAAGQTRTVKRSELGPYLNPGSAPARERVTGTFIWAFWLGPMFATSFVGLGFMCHVLYVIARKPTTAVSPQHRAAPAAPPPGAEATRRSRFRKSLASIAAAAAKARASATPAIFDDPGFARKMGFAGTRAQIKSSTRLQCDRIRNAGTPLVFIVLHCANMIFMFCCFAIAVDAMAQEAGSDAWERWIACLLEESYFDGDAGPCRGAPGGYPYSKVVLYFVFFGVGSAQGCACFFTFGLQRKSLDAWRAYVGEVRARRPRLDACLRGPRALIPRRVELPALARAAKPGATVDAYDGDDVRVSENPMRLEEAAGDEEAGAEGDEGVLVDIPLDDTPRPSDDEAEAPPHAPPPAAAAPPEIESTPDDAAPPPDDPPPDDAAPPEDESTPDDAAAAEDESTPDDAAAADDAAPPPDDPPPDDAVPPEDETAAPPADEAPDDDFARALDELAPPPDDAPPTEGAAAHDVMARALDELDAYDDKDPDHAAALVRPSQDASVV</sequence>
<accession>F0XWN8</accession>
<dbReference type="SUPFAM" id="SSF46565">
    <property type="entry name" value="Chaperone J-domain"/>
    <property type="match status" value="1"/>
</dbReference>
<evidence type="ECO:0000256" key="4">
    <source>
        <dbReference type="ARBA" id="ARBA00023136"/>
    </source>
</evidence>
<feature type="transmembrane region" description="Helical" evidence="6">
    <location>
        <begin position="369"/>
        <end position="388"/>
    </location>
</feature>
<evidence type="ECO:0000259" key="7">
    <source>
        <dbReference type="PROSITE" id="PS50076"/>
    </source>
</evidence>
<dbReference type="CDD" id="cd06257">
    <property type="entry name" value="DnaJ"/>
    <property type="match status" value="1"/>
</dbReference>
<keyword evidence="3 6" id="KW-1133">Transmembrane helix</keyword>
<dbReference type="KEGG" id="aaf:AURANDRAFT_60890"/>
<name>F0XWN8_AURAN</name>
<feature type="compositionally biased region" description="Acidic residues" evidence="5">
    <location>
        <begin position="840"/>
        <end position="852"/>
    </location>
</feature>
<evidence type="ECO:0000256" key="5">
    <source>
        <dbReference type="SAM" id="MobiDB-lite"/>
    </source>
</evidence>
<dbReference type="GO" id="GO:0051082">
    <property type="term" value="F:unfolded protein binding"/>
    <property type="evidence" value="ECO:0007669"/>
    <property type="project" value="TreeGrafter"/>
</dbReference>
<dbReference type="SMART" id="SM00271">
    <property type="entry name" value="DnaJ"/>
    <property type="match status" value="1"/>
</dbReference>
<dbReference type="InterPro" id="IPR000537">
    <property type="entry name" value="UbiA_prenyltransferase"/>
</dbReference>
<dbReference type="EMBL" id="GL833120">
    <property type="protein sequence ID" value="EGB12932.1"/>
    <property type="molecule type" value="Genomic_DNA"/>
</dbReference>
<dbReference type="PANTHER" id="PTHR43096:SF10">
    <property type="entry name" value="CHAPERONE PROTEIN DNAJ A6, CHLOROPLASTIC"/>
    <property type="match status" value="1"/>
</dbReference>
<dbReference type="GO" id="GO:0042026">
    <property type="term" value="P:protein refolding"/>
    <property type="evidence" value="ECO:0007669"/>
    <property type="project" value="TreeGrafter"/>
</dbReference>
<evidence type="ECO:0000313" key="8">
    <source>
        <dbReference type="EMBL" id="EGB12932.1"/>
    </source>
</evidence>
<gene>
    <name evidence="8" type="ORF">AURANDRAFT_60890</name>
</gene>
<protein>
    <recommendedName>
        <fullName evidence="7">J domain-containing protein</fullName>
    </recommendedName>
</protein>
<evidence type="ECO:0000256" key="6">
    <source>
        <dbReference type="SAM" id="Phobius"/>
    </source>
</evidence>
<feature type="compositionally biased region" description="Basic and acidic residues" evidence="5">
    <location>
        <begin position="890"/>
        <end position="908"/>
    </location>
</feature>
<organism evidence="9">
    <name type="scientific">Aureococcus anophagefferens</name>
    <name type="common">Harmful bloom alga</name>
    <dbReference type="NCBI Taxonomy" id="44056"/>
    <lineage>
        <taxon>Eukaryota</taxon>
        <taxon>Sar</taxon>
        <taxon>Stramenopiles</taxon>
        <taxon>Ochrophyta</taxon>
        <taxon>Pelagophyceae</taxon>
        <taxon>Pelagomonadales</taxon>
        <taxon>Pelagomonadaceae</taxon>
        <taxon>Aureococcus</taxon>
    </lineage>
</organism>
<dbReference type="eggNOG" id="KOG0715">
    <property type="taxonomic scope" value="Eukaryota"/>
</dbReference>
<feature type="transmembrane region" description="Helical" evidence="6">
    <location>
        <begin position="576"/>
        <end position="597"/>
    </location>
</feature>